<keyword evidence="3" id="KW-1185">Reference proteome</keyword>
<dbReference type="AlphaFoldDB" id="A0AAD7CSI9"/>
<dbReference type="Proteomes" id="UP001221757">
    <property type="component" value="Unassembled WGS sequence"/>
</dbReference>
<evidence type="ECO:0000313" key="3">
    <source>
        <dbReference type="Proteomes" id="UP001221757"/>
    </source>
</evidence>
<gene>
    <name evidence="2" type="ORF">B0H17DRAFT_1144864</name>
</gene>
<dbReference type="EMBL" id="JARKIE010000255">
    <property type="protein sequence ID" value="KAJ7661010.1"/>
    <property type="molecule type" value="Genomic_DNA"/>
</dbReference>
<proteinExistence type="predicted"/>
<name>A0AAD7CSI9_MYCRO</name>
<accession>A0AAD7CSI9</accession>
<evidence type="ECO:0000256" key="1">
    <source>
        <dbReference type="SAM" id="MobiDB-lite"/>
    </source>
</evidence>
<organism evidence="2 3">
    <name type="scientific">Mycena rosella</name>
    <name type="common">Pink bonnet</name>
    <name type="synonym">Agaricus rosellus</name>
    <dbReference type="NCBI Taxonomy" id="1033263"/>
    <lineage>
        <taxon>Eukaryota</taxon>
        <taxon>Fungi</taxon>
        <taxon>Dikarya</taxon>
        <taxon>Basidiomycota</taxon>
        <taxon>Agaricomycotina</taxon>
        <taxon>Agaricomycetes</taxon>
        <taxon>Agaricomycetidae</taxon>
        <taxon>Agaricales</taxon>
        <taxon>Marasmiineae</taxon>
        <taxon>Mycenaceae</taxon>
        <taxon>Mycena</taxon>
    </lineage>
</organism>
<comment type="caution">
    <text evidence="2">The sequence shown here is derived from an EMBL/GenBank/DDBJ whole genome shotgun (WGS) entry which is preliminary data.</text>
</comment>
<protein>
    <submittedName>
        <fullName evidence="2">Uncharacterized protein</fullName>
    </submittedName>
</protein>
<feature type="compositionally biased region" description="Basic and acidic residues" evidence="1">
    <location>
        <begin position="190"/>
        <end position="231"/>
    </location>
</feature>
<sequence>MQLSSATILLPYHRGRESGRGEKGEKDGGMAYGPTAFIRTLSALALLLRKMSAAPTLDRLTAASVEAGRDFLRSGGKVRFRNSGPVNPEMVIWGLGKLFRFRFKVQAKGPEPEPNRTLPSLFLRRGRGERLGCLSMRACLLMRSADRHRSPDKHMTRRAHPAHSGCTRTPRHPCVSAAHARPRPGPRTCMTEETKKPERSKRNETKRNETEEHARKEGKGTHLHPTQDRRVGGRRKERSMEKWPTALDVCAAGTRPPNGGLGGGRKGLPAARQRRTFRVSVDAGLLQWFLRTPLAHGIGARRKSELAGNELGRPYALSRAPPGCASYRRTQTREPYAPSDTEERRVSRINQVRPPTLARTSDAAGGRQKDDGHRGYNPSAPPHLAPEKNSSTGLINLVTMHSKRLDAVLASLLLRVGRDTLGRYF</sequence>
<feature type="region of interest" description="Disordered" evidence="1">
    <location>
        <begin position="313"/>
        <end position="390"/>
    </location>
</feature>
<feature type="region of interest" description="Disordered" evidence="1">
    <location>
        <begin position="146"/>
        <end position="241"/>
    </location>
</feature>
<reference evidence="2" key="1">
    <citation type="submission" date="2023-03" db="EMBL/GenBank/DDBJ databases">
        <title>Massive genome expansion in bonnet fungi (Mycena s.s.) driven by repeated elements and novel gene families across ecological guilds.</title>
        <authorList>
            <consortium name="Lawrence Berkeley National Laboratory"/>
            <person name="Harder C.B."/>
            <person name="Miyauchi S."/>
            <person name="Viragh M."/>
            <person name="Kuo A."/>
            <person name="Thoen E."/>
            <person name="Andreopoulos B."/>
            <person name="Lu D."/>
            <person name="Skrede I."/>
            <person name="Drula E."/>
            <person name="Henrissat B."/>
            <person name="Morin E."/>
            <person name="Kohler A."/>
            <person name="Barry K."/>
            <person name="LaButti K."/>
            <person name="Morin E."/>
            <person name="Salamov A."/>
            <person name="Lipzen A."/>
            <person name="Mereny Z."/>
            <person name="Hegedus B."/>
            <person name="Baldrian P."/>
            <person name="Stursova M."/>
            <person name="Weitz H."/>
            <person name="Taylor A."/>
            <person name="Grigoriev I.V."/>
            <person name="Nagy L.G."/>
            <person name="Martin F."/>
            <person name="Kauserud H."/>
        </authorList>
    </citation>
    <scope>NUCLEOTIDE SEQUENCE</scope>
    <source>
        <strain evidence="2">CBHHK067</strain>
    </source>
</reference>
<feature type="region of interest" description="Disordered" evidence="1">
    <location>
        <begin position="250"/>
        <end position="269"/>
    </location>
</feature>
<evidence type="ECO:0000313" key="2">
    <source>
        <dbReference type="EMBL" id="KAJ7661010.1"/>
    </source>
</evidence>